<evidence type="ECO:0000256" key="2">
    <source>
        <dbReference type="ARBA" id="ARBA00022598"/>
    </source>
</evidence>
<feature type="active site" description="Charge relay system" evidence="8">
    <location>
        <position position="154"/>
    </location>
</feature>
<accession>A0ABV5C8Q0</accession>
<dbReference type="Pfam" id="PF01425">
    <property type="entry name" value="Amidase"/>
    <property type="match status" value="1"/>
</dbReference>
<dbReference type="NCBIfam" id="TIGR00132">
    <property type="entry name" value="gatA"/>
    <property type="match status" value="1"/>
</dbReference>
<keyword evidence="3 8" id="KW-0547">Nucleotide-binding</keyword>
<reference evidence="10 11" key="1">
    <citation type="submission" date="2024-09" db="EMBL/GenBank/DDBJ databases">
        <title>Paenibacillus zeirhizospherea sp. nov., isolated from surface of the maize (Zea mays) roots in a horticulture field, Hungary.</title>
        <authorList>
            <person name="Marton D."/>
            <person name="Farkas M."/>
            <person name="Bedics A."/>
            <person name="Toth E."/>
            <person name="Tancsics A."/>
            <person name="Boka K."/>
            <person name="Marati G."/>
            <person name="Kriszt B."/>
            <person name="Cserhati M."/>
        </authorList>
    </citation>
    <scope>NUCLEOTIDE SEQUENCE [LARGE SCALE GENOMIC DNA]</scope>
    <source>
        <strain evidence="10 11">JCM 18446</strain>
    </source>
</reference>
<evidence type="ECO:0000259" key="9">
    <source>
        <dbReference type="Pfam" id="PF01425"/>
    </source>
</evidence>
<keyword evidence="4 8" id="KW-0067">ATP-binding</keyword>
<comment type="catalytic activity">
    <reaction evidence="7 8">
        <text>L-glutamyl-tRNA(Gln) + L-glutamine + ATP + H2O = L-glutaminyl-tRNA(Gln) + L-glutamate + ADP + phosphate + H(+)</text>
        <dbReference type="Rhea" id="RHEA:17521"/>
        <dbReference type="Rhea" id="RHEA-COMP:9681"/>
        <dbReference type="Rhea" id="RHEA-COMP:9684"/>
        <dbReference type="ChEBI" id="CHEBI:15377"/>
        <dbReference type="ChEBI" id="CHEBI:15378"/>
        <dbReference type="ChEBI" id="CHEBI:29985"/>
        <dbReference type="ChEBI" id="CHEBI:30616"/>
        <dbReference type="ChEBI" id="CHEBI:43474"/>
        <dbReference type="ChEBI" id="CHEBI:58359"/>
        <dbReference type="ChEBI" id="CHEBI:78520"/>
        <dbReference type="ChEBI" id="CHEBI:78521"/>
        <dbReference type="ChEBI" id="CHEBI:456216"/>
        <dbReference type="EC" id="6.3.5.7"/>
    </reaction>
</comment>
<dbReference type="RefSeq" id="WP_375522035.1">
    <property type="nucleotide sequence ID" value="NZ_JBHIRY010000027.1"/>
</dbReference>
<keyword evidence="11" id="KW-1185">Reference proteome</keyword>
<protein>
    <recommendedName>
        <fullName evidence="8">Glutamyl-tRNA(Gln) amidotransferase subunit A</fullName>
        <shortName evidence="8">Glu-ADT subunit A</shortName>
        <ecNumber evidence="8">6.3.5.7</ecNumber>
    </recommendedName>
</protein>
<comment type="similarity">
    <text evidence="1 8">Belongs to the amidase family. GatA subfamily.</text>
</comment>
<sequence>MSLFDNTLPELHNRLNSKDVSVTDLVDEAVKNIGAREEKVKAYLTIDEEGARAAARRLDDRLASEGERGLLFGLPVGIKDNIVTEGLRTTCASQFLSNFNPVYDATVVKKLNAADAVTLGKMNMDEFAMGGSNENSSFYPTRNPWDLDRVPGGSSGGSAAAVAAGEAYFTLGSDTGGSIRQPASYCGVVGLKPTYGLVSRFGLVAFASSLDQIGPITKNVEDSAYVLQAIAGYDGMDSTSAKVDVPDYLSNLTGNVKGLRIAVPKEYLGEGVDPQVKERVLEALKTLEGMGAVWEEVSLPHTEYAVATYYLLASSEASSNLARFDGVRYGVRADNPENLLDLYHQSRSQGFGPEVKRRIMLGTYALSSGYYDAYYLKAQKVRTLIKRDFDQVFEKYDVIVGPTAPTTAFKLGTQVDNPLTMYLNDILTIPVSLAGVPAISVPCGLAEGMPVGLQIIGKPFDEAQVLRVAHAFEQNTEFHKQRPQL</sequence>
<dbReference type="InterPro" id="IPR020556">
    <property type="entry name" value="Amidase_CS"/>
</dbReference>
<dbReference type="InterPro" id="IPR004412">
    <property type="entry name" value="GatA"/>
</dbReference>
<evidence type="ECO:0000256" key="3">
    <source>
        <dbReference type="ARBA" id="ARBA00022741"/>
    </source>
</evidence>
<name>A0ABV5C8Q0_9BACL</name>
<evidence type="ECO:0000256" key="7">
    <source>
        <dbReference type="ARBA" id="ARBA00047407"/>
    </source>
</evidence>
<evidence type="ECO:0000256" key="4">
    <source>
        <dbReference type="ARBA" id="ARBA00022840"/>
    </source>
</evidence>
<dbReference type="Gene3D" id="3.90.1300.10">
    <property type="entry name" value="Amidase signature (AS) domain"/>
    <property type="match status" value="1"/>
</dbReference>
<comment type="subunit">
    <text evidence="8">Heterotrimer of A, B and C subunits.</text>
</comment>
<dbReference type="SUPFAM" id="SSF75304">
    <property type="entry name" value="Amidase signature (AS) enzymes"/>
    <property type="match status" value="1"/>
</dbReference>
<gene>
    <name evidence="8 10" type="primary">gatA</name>
    <name evidence="10" type="ORF">ACE5LO_21510</name>
</gene>
<dbReference type="PROSITE" id="PS00571">
    <property type="entry name" value="AMIDASES"/>
    <property type="match status" value="1"/>
</dbReference>
<comment type="caution">
    <text evidence="10">The sequence shown here is derived from an EMBL/GenBank/DDBJ whole genome shotgun (WGS) entry which is preliminary data.</text>
</comment>
<feature type="active site" description="Acyl-ester intermediate" evidence="8">
    <location>
        <position position="178"/>
    </location>
</feature>
<dbReference type="PANTHER" id="PTHR11895">
    <property type="entry name" value="TRANSAMIDASE"/>
    <property type="match status" value="1"/>
</dbReference>
<evidence type="ECO:0000256" key="5">
    <source>
        <dbReference type="ARBA" id="ARBA00022917"/>
    </source>
</evidence>
<evidence type="ECO:0000256" key="8">
    <source>
        <dbReference type="HAMAP-Rule" id="MF_00120"/>
    </source>
</evidence>
<dbReference type="EC" id="6.3.5.7" evidence="8"/>
<evidence type="ECO:0000256" key="1">
    <source>
        <dbReference type="ARBA" id="ARBA00008069"/>
    </source>
</evidence>
<dbReference type="InterPro" id="IPR023631">
    <property type="entry name" value="Amidase_dom"/>
</dbReference>
<dbReference type="PANTHER" id="PTHR11895:SF151">
    <property type="entry name" value="GLUTAMYL-TRNA(GLN) AMIDOTRANSFERASE SUBUNIT A"/>
    <property type="match status" value="1"/>
</dbReference>
<comment type="function">
    <text evidence="6 8">Allows the formation of correctly charged Gln-tRNA(Gln) through the transamidation of misacylated Glu-tRNA(Gln) in organisms which lack glutaminyl-tRNA synthetase. The reaction takes place in the presence of glutamine and ATP through an activated gamma-phospho-Glu-tRNA(Gln).</text>
</comment>
<proteinExistence type="inferred from homology"/>
<dbReference type="Proteomes" id="UP001580430">
    <property type="component" value="Unassembled WGS sequence"/>
</dbReference>
<organism evidence="10 11">
    <name type="scientific">Paenibacillus medicaginis</name>
    <dbReference type="NCBI Taxonomy" id="1470560"/>
    <lineage>
        <taxon>Bacteria</taxon>
        <taxon>Bacillati</taxon>
        <taxon>Bacillota</taxon>
        <taxon>Bacilli</taxon>
        <taxon>Bacillales</taxon>
        <taxon>Paenibacillaceae</taxon>
        <taxon>Paenibacillus</taxon>
    </lineage>
</organism>
<feature type="active site" description="Charge relay system" evidence="8">
    <location>
        <position position="79"/>
    </location>
</feature>
<evidence type="ECO:0000313" key="10">
    <source>
        <dbReference type="EMBL" id="MFB5762955.1"/>
    </source>
</evidence>
<keyword evidence="5 8" id="KW-0648">Protein biosynthesis</keyword>
<dbReference type="InterPro" id="IPR000120">
    <property type="entry name" value="Amidase"/>
</dbReference>
<dbReference type="InterPro" id="IPR036928">
    <property type="entry name" value="AS_sf"/>
</dbReference>
<feature type="domain" description="Amidase" evidence="9">
    <location>
        <begin position="24"/>
        <end position="466"/>
    </location>
</feature>
<evidence type="ECO:0000256" key="6">
    <source>
        <dbReference type="ARBA" id="ARBA00025295"/>
    </source>
</evidence>
<evidence type="ECO:0000313" key="11">
    <source>
        <dbReference type="Proteomes" id="UP001580430"/>
    </source>
</evidence>
<dbReference type="EMBL" id="JBHIRY010000027">
    <property type="protein sequence ID" value="MFB5762955.1"/>
    <property type="molecule type" value="Genomic_DNA"/>
</dbReference>
<keyword evidence="2 8" id="KW-0436">Ligase</keyword>
<dbReference type="HAMAP" id="MF_00120">
    <property type="entry name" value="GatA"/>
    <property type="match status" value="1"/>
</dbReference>